<dbReference type="GeneID" id="32878397"/>
<dbReference type="OrthoDB" id="27145at10239"/>
<dbReference type="RefSeq" id="YP_009362570.1">
    <property type="nucleotide sequence ID" value="NC_034620.1"/>
</dbReference>
<dbReference type="KEGG" id="vg:32878397"/>
<evidence type="ECO:0000259" key="1">
    <source>
        <dbReference type="Pfam" id="PF21432"/>
    </source>
</evidence>
<name>A0A1X9SJF5_9VIRU</name>
<organism evidence="2 3">
    <name type="scientific">Sulfolobus islandicus rod-shaped virus 9</name>
    <dbReference type="NCBI Taxonomy" id="1983552"/>
    <lineage>
        <taxon>Viruses</taxon>
        <taxon>Adnaviria</taxon>
        <taxon>Zilligvirae</taxon>
        <taxon>Taleaviricota</taxon>
        <taxon>Tokiviricetes</taxon>
        <taxon>Ligamenvirales</taxon>
        <taxon>Rudiviridae</taxon>
        <taxon>Usarudivirus</taxon>
        <taxon>Usarudivirus aestus</taxon>
        <taxon>Usarudivirus SIRV9</taxon>
    </lineage>
</organism>
<dbReference type="Gene3D" id="1.10.1220.10">
    <property type="entry name" value="Met repressor-like"/>
    <property type="match status" value="1"/>
</dbReference>
<dbReference type="GO" id="GO:0006355">
    <property type="term" value="P:regulation of DNA-templated transcription"/>
    <property type="evidence" value="ECO:0007669"/>
    <property type="project" value="InterPro"/>
</dbReference>
<keyword evidence="3" id="KW-1185">Reference proteome</keyword>
<feature type="domain" description="56B-like ribbon-helix-helix" evidence="1">
    <location>
        <begin position="17"/>
        <end position="48"/>
    </location>
</feature>
<dbReference type="Pfam" id="PF21432">
    <property type="entry name" value="56B_RHH"/>
    <property type="match status" value="1"/>
</dbReference>
<evidence type="ECO:0000313" key="2">
    <source>
        <dbReference type="EMBL" id="ARQ96366.1"/>
    </source>
</evidence>
<dbReference type="Proteomes" id="UP000202761">
    <property type="component" value="Segment"/>
</dbReference>
<sequence length="52" mass="6062">MEKGKPERVVFGINIDKELKRKLKVYCANNGITLTEAIEQALEEYLQKRQPK</sequence>
<reference evidence="2 3" key="1">
    <citation type="journal article" date="2017" name="Viruses">
        <title>Differentiation and structure in Sulfolobus islandicus rod-shaped virus populations.</title>
        <authorList>
            <person name="Bautista M.A."/>
            <person name="Black J.A."/>
            <person name="Youngblut N.D."/>
            <person name="Whitaker R.J."/>
        </authorList>
    </citation>
    <scope>NUCLEOTIDE SEQUENCE [LARGE SCALE GENOMIC DNA]</scope>
</reference>
<protein>
    <recommendedName>
        <fullName evidence="1">56B-like ribbon-helix-helix domain-containing protein</fullName>
    </recommendedName>
</protein>
<dbReference type="InterPro" id="IPR049123">
    <property type="entry name" value="56B_RHH"/>
</dbReference>
<dbReference type="InterPro" id="IPR010985">
    <property type="entry name" value="Ribbon_hlx_hlx"/>
</dbReference>
<dbReference type="SUPFAM" id="SSF47598">
    <property type="entry name" value="Ribbon-helix-helix"/>
    <property type="match status" value="1"/>
</dbReference>
<evidence type="ECO:0000313" key="3">
    <source>
        <dbReference type="Proteomes" id="UP000202761"/>
    </source>
</evidence>
<dbReference type="InterPro" id="IPR013321">
    <property type="entry name" value="Arc_rbn_hlx_hlx"/>
</dbReference>
<accession>A0A1X9SJF5</accession>
<dbReference type="EMBL" id="KY744228">
    <property type="protein sequence ID" value="ARQ96366.1"/>
    <property type="molecule type" value="Genomic_DNA"/>
</dbReference>
<proteinExistence type="predicted"/>